<accession>A0A6A4QBS9</accession>
<name>A0A6A4QBS9_LUPAL</name>
<feature type="region of interest" description="Disordered" evidence="1">
    <location>
        <begin position="1"/>
        <end position="21"/>
    </location>
</feature>
<dbReference type="PANTHER" id="PTHR34961">
    <property type="entry name" value="TRANSMEMBRANE PROTEIN"/>
    <property type="match status" value="1"/>
</dbReference>
<feature type="region of interest" description="Disordered" evidence="1">
    <location>
        <begin position="71"/>
        <end position="94"/>
    </location>
</feature>
<dbReference type="EMBL" id="WOCE01000007">
    <property type="protein sequence ID" value="KAE9610774.1"/>
    <property type="molecule type" value="Genomic_DNA"/>
</dbReference>
<organism evidence="2 3">
    <name type="scientific">Lupinus albus</name>
    <name type="common">White lupine</name>
    <name type="synonym">Lupinus termis</name>
    <dbReference type="NCBI Taxonomy" id="3870"/>
    <lineage>
        <taxon>Eukaryota</taxon>
        <taxon>Viridiplantae</taxon>
        <taxon>Streptophyta</taxon>
        <taxon>Embryophyta</taxon>
        <taxon>Tracheophyta</taxon>
        <taxon>Spermatophyta</taxon>
        <taxon>Magnoliopsida</taxon>
        <taxon>eudicotyledons</taxon>
        <taxon>Gunneridae</taxon>
        <taxon>Pentapetalae</taxon>
        <taxon>rosids</taxon>
        <taxon>fabids</taxon>
        <taxon>Fabales</taxon>
        <taxon>Fabaceae</taxon>
        <taxon>Papilionoideae</taxon>
        <taxon>50 kb inversion clade</taxon>
        <taxon>genistoids sensu lato</taxon>
        <taxon>core genistoids</taxon>
        <taxon>Genisteae</taxon>
        <taxon>Lupinus</taxon>
    </lineage>
</organism>
<reference evidence="3" key="1">
    <citation type="journal article" date="2020" name="Nat. Commun.">
        <title>Genome sequence of the cluster root forming white lupin.</title>
        <authorList>
            <person name="Hufnagel B."/>
            <person name="Marques A."/>
            <person name="Soriano A."/>
            <person name="Marques L."/>
            <person name="Divol F."/>
            <person name="Doumas P."/>
            <person name="Sallet E."/>
            <person name="Mancinotti D."/>
            <person name="Carrere S."/>
            <person name="Marande W."/>
            <person name="Arribat S."/>
            <person name="Keller J."/>
            <person name="Huneau C."/>
            <person name="Blein T."/>
            <person name="Aime D."/>
            <person name="Laguerre M."/>
            <person name="Taylor J."/>
            <person name="Schubert V."/>
            <person name="Nelson M."/>
            <person name="Geu-Flores F."/>
            <person name="Crespi M."/>
            <person name="Gallardo-Guerrero K."/>
            <person name="Delaux P.-M."/>
            <person name="Salse J."/>
            <person name="Berges H."/>
            <person name="Guyot R."/>
            <person name="Gouzy J."/>
            <person name="Peret B."/>
        </authorList>
    </citation>
    <scope>NUCLEOTIDE SEQUENCE [LARGE SCALE GENOMIC DNA]</scope>
    <source>
        <strain evidence="3">cv. Amiga</strain>
    </source>
</reference>
<dbReference type="OrthoDB" id="689613at2759"/>
<dbReference type="AlphaFoldDB" id="A0A6A4QBS9"/>
<dbReference type="InterPro" id="IPR053313">
    <property type="entry name" value="RGF"/>
</dbReference>
<dbReference type="PANTHER" id="PTHR34961:SF1">
    <property type="entry name" value="ROOT MERISTEM GROWTH FACTOR 10"/>
    <property type="match status" value="1"/>
</dbReference>
<proteinExistence type="predicted"/>
<evidence type="ECO:0000313" key="2">
    <source>
        <dbReference type="EMBL" id="KAE9610774.1"/>
    </source>
</evidence>
<keyword evidence="3" id="KW-1185">Reference proteome</keyword>
<gene>
    <name evidence="2" type="ORF">Lalb_Chr07g0190181</name>
</gene>
<comment type="caution">
    <text evidence="2">The sequence shown here is derived from an EMBL/GenBank/DDBJ whole genome shotgun (WGS) entry which is preliminary data.</text>
</comment>
<evidence type="ECO:0000313" key="3">
    <source>
        <dbReference type="Proteomes" id="UP000447434"/>
    </source>
</evidence>
<protein>
    <submittedName>
        <fullName evidence="2">Uncharacterized protein</fullName>
    </submittedName>
</protein>
<sequence length="94" mass="10679">MQSDERSGFGSYPKHINESNSKMETQLVDYFEKPKDHGNSNQKVAKSMGEDSVALKTESLVTVSMHVPHKKPLEEHPQFNLDYAPPKTHPPHHN</sequence>
<evidence type="ECO:0000256" key="1">
    <source>
        <dbReference type="SAM" id="MobiDB-lite"/>
    </source>
</evidence>
<dbReference type="Proteomes" id="UP000447434">
    <property type="component" value="Chromosome 7"/>
</dbReference>